<dbReference type="SUPFAM" id="SSF51064">
    <property type="entry name" value="Head domain of nucleotide exchange factor GrpE"/>
    <property type="match status" value="1"/>
</dbReference>
<evidence type="ECO:0000256" key="9">
    <source>
        <dbReference type="ARBA" id="ARBA00076414"/>
    </source>
</evidence>
<evidence type="ECO:0000313" key="15">
    <source>
        <dbReference type="EMBL" id="TKW61993.1"/>
    </source>
</evidence>
<evidence type="ECO:0000256" key="2">
    <source>
        <dbReference type="ARBA" id="ARBA00009054"/>
    </source>
</evidence>
<evidence type="ECO:0000256" key="4">
    <source>
        <dbReference type="ARBA" id="ARBA00022490"/>
    </source>
</evidence>
<evidence type="ECO:0000256" key="3">
    <source>
        <dbReference type="ARBA" id="ARBA00011738"/>
    </source>
</evidence>
<keyword evidence="6 10" id="KW-0143">Chaperone</keyword>
<dbReference type="InterPro" id="IPR000740">
    <property type="entry name" value="GrpE"/>
</dbReference>
<evidence type="ECO:0000256" key="6">
    <source>
        <dbReference type="ARBA" id="ARBA00023186"/>
    </source>
</evidence>
<evidence type="ECO:0000256" key="7">
    <source>
        <dbReference type="ARBA" id="ARBA00053401"/>
    </source>
</evidence>
<evidence type="ECO:0000256" key="5">
    <source>
        <dbReference type="ARBA" id="ARBA00023016"/>
    </source>
</evidence>
<dbReference type="Proteomes" id="UP000320948">
    <property type="component" value="Unassembled WGS sequence"/>
</dbReference>
<dbReference type="GO" id="GO:0006457">
    <property type="term" value="P:protein folding"/>
    <property type="evidence" value="ECO:0007669"/>
    <property type="project" value="InterPro"/>
</dbReference>
<comment type="caution">
    <text evidence="15">The sequence shown here is derived from an EMBL/GenBank/DDBJ whole genome shotgun (WGS) entry which is preliminary data.</text>
</comment>
<dbReference type="PANTHER" id="PTHR21237">
    <property type="entry name" value="GRPE PROTEIN"/>
    <property type="match status" value="1"/>
</dbReference>
<gene>
    <name evidence="10" type="primary">grpE</name>
    <name evidence="15" type="ORF">DI628_05060</name>
</gene>
<keyword evidence="5 10" id="KW-0346">Stress response</keyword>
<name>A0A6N4R5V1_BLAVI</name>
<reference evidence="15 16" key="1">
    <citation type="journal article" date="2017" name="Nat. Commun.">
        <title>In situ click chemistry generation of cyclooxygenase-2 inhibitors.</title>
        <authorList>
            <person name="Bhardwaj A."/>
            <person name="Kaur J."/>
            <person name="Wuest M."/>
            <person name="Wuest F."/>
        </authorList>
    </citation>
    <scope>NUCLEOTIDE SEQUENCE [LARGE SCALE GENOMIC DNA]</scope>
    <source>
        <strain evidence="15">S2_018_000_R2_106</strain>
    </source>
</reference>
<dbReference type="Gene3D" id="2.30.22.10">
    <property type="entry name" value="Head domain of nucleotide exchange factor GrpE"/>
    <property type="match status" value="1"/>
</dbReference>
<organism evidence="15 16">
    <name type="scientific">Blastochloris viridis</name>
    <name type="common">Rhodopseudomonas viridis</name>
    <dbReference type="NCBI Taxonomy" id="1079"/>
    <lineage>
        <taxon>Bacteria</taxon>
        <taxon>Pseudomonadati</taxon>
        <taxon>Pseudomonadota</taxon>
        <taxon>Alphaproteobacteria</taxon>
        <taxon>Hyphomicrobiales</taxon>
        <taxon>Blastochloridaceae</taxon>
        <taxon>Blastochloris</taxon>
    </lineage>
</organism>
<dbReference type="InterPro" id="IPR013805">
    <property type="entry name" value="GrpE_CC"/>
</dbReference>
<protein>
    <recommendedName>
        <fullName evidence="8 10">Protein GrpE</fullName>
    </recommendedName>
    <alternativeName>
        <fullName evidence="9 10">HSP-70 cofactor</fullName>
    </alternativeName>
</protein>
<feature type="compositionally biased region" description="Basic and acidic residues" evidence="14">
    <location>
        <begin position="1"/>
        <end position="10"/>
    </location>
</feature>
<sequence>MSFERSKETDTMSEAMREPQMNELDENGQPLETAPLEQDVPLDGALPENMLLQTVERERDEWKDKAFRTAAEAENVKRRAQQEVTDARQYAVTKFAQDVLGVGDNLARALAAPEGNEKALRDGILMVATQLQSMLGRHGIAQVVVKKGDALNPELHQAMSQIPSSDVPENHILQELQAGFTINGRLLRPSLVVVATKDEATQ</sequence>
<dbReference type="GO" id="GO:0051087">
    <property type="term" value="F:protein-folding chaperone binding"/>
    <property type="evidence" value="ECO:0007669"/>
    <property type="project" value="InterPro"/>
</dbReference>
<feature type="coiled-coil region" evidence="13">
    <location>
        <begin position="63"/>
        <end position="90"/>
    </location>
</feature>
<dbReference type="SUPFAM" id="SSF58014">
    <property type="entry name" value="Coiled-coil domain of nucleotide exchange factor GrpE"/>
    <property type="match status" value="1"/>
</dbReference>
<evidence type="ECO:0000256" key="11">
    <source>
        <dbReference type="RuleBase" id="RU000639"/>
    </source>
</evidence>
<feature type="region of interest" description="Disordered" evidence="14">
    <location>
        <begin position="1"/>
        <end position="48"/>
    </location>
</feature>
<dbReference type="InterPro" id="IPR009012">
    <property type="entry name" value="GrpE_head"/>
</dbReference>
<dbReference type="CDD" id="cd00446">
    <property type="entry name" value="GrpE"/>
    <property type="match status" value="1"/>
</dbReference>
<evidence type="ECO:0000256" key="10">
    <source>
        <dbReference type="HAMAP-Rule" id="MF_01151"/>
    </source>
</evidence>
<dbReference type="GO" id="GO:0005737">
    <property type="term" value="C:cytoplasm"/>
    <property type="evidence" value="ECO:0007669"/>
    <property type="project" value="UniProtKB-SubCell"/>
</dbReference>
<dbReference type="AlphaFoldDB" id="A0A6N4R5V1"/>
<comment type="function">
    <text evidence="7 10 11">Participates actively in the response to hyperosmotic and heat shock by preventing the aggregation of stress-denatured proteins, in association with DnaK and GrpE. It is the nucleotide exchange factor for DnaK and may function as a thermosensor. Unfolded proteins bind initially to DnaJ; upon interaction with the DnaJ-bound protein, DnaK hydrolyzes its bound ATP, resulting in the formation of a stable complex. GrpE releases ADP from DnaK; ATP binding to DnaK triggers the release of the substrate protein, thus completing the reaction cycle. Several rounds of ATP-dependent interactions between DnaJ, DnaK and GrpE are required for fully efficient folding.</text>
</comment>
<dbReference type="EMBL" id="VAFM01000001">
    <property type="protein sequence ID" value="TKW61993.1"/>
    <property type="molecule type" value="Genomic_DNA"/>
</dbReference>
<keyword evidence="4 10" id="KW-0963">Cytoplasm</keyword>
<evidence type="ECO:0000256" key="8">
    <source>
        <dbReference type="ARBA" id="ARBA00072274"/>
    </source>
</evidence>
<proteinExistence type="inferred from homology"/>
<evidence type="ECO:0000256" key="12">
    <source>
        <dbReference type="RuleBase" id="RU004478"/>
    </source>
</evidence>
<dbReference type="HAMAP" id="MF_01151">
    <property type="entry name" value="GrpE"/>
    <property type="match status" value="1"/>
</dbReference>
<evidence type="ECO:0000313" key="16">
    <source>
        <dbReference type="Proteomes" id="UP000320948"/>
    </source>
</evidence>
<dbReference type="GO" id="GO:0051082">
    <property type="term" value="F:unfolded protein binding"/>
    <property type="evidence" value="ECO:0007669"/>
    <property type="project" value="TreeGrafter"/>
</dbReference>
<dbReference type="FunFam" id="2.30.22.10:FF:000001">
    <property type="entry name" value="Protein GrpE"/>
    <property type="match status" value="1"/>
</dbReference>
<dbReference type="Gene3D" id="3.90.20.20">
    <property type="match status" value="1"/>
</dbReference>
<dbReference type="GO" id="GO:0000774">
    <property type="term" value="F:adenyl-nucleotide exchange factor activity"/>
    <property type="evidence" value="ECO:0007669"/>
    <property type="project" value="InterPro"/>
</dbReference>
<comment type="subcellular location">
    <subcellularLocation>
        <location evidence="1 10">Cytoplasm</location>
    </subcellularLocation>
</comment>
<dbReference type="PRINTS" id="PR00773">
    <property type="entry name" value="GRPEPROTEIN"/>
</dbReference>
<dbReference type="GO" id="GO:0042803">
    <property type="term" value="F:protein homodimerization activity"/>
    <property type="evidence" value="ECO:0007669"/>
    <property type="project" value="InterPro"/>
</dbReference>
<dbReference type="PANTHER" id="PTHR21237:SF23">
    <property type="entry name" value="GRPE PROTEIN HOMOLOG, MITOCHONDRIAL"/>
    <property type="match status" value="1"/>
</dbReference>
<evidence type="ECO:0000256" key="14">
    <source>
        <dbReference type="SAM" id="MobiDB-lite"/>
    </source>
</evidence>
<dbReference type="PROSITE" id="PS01071">
    <property type="entry name" value="GRPE"/>
    <property type="match status" value="1"/>
</dbReference>
<accession>A0A6N4R5V1</accession>
<comment type="similarity">
    <text evidence="2 10 12">Belongs to the GrpE family.</text>
</comment>
<evidence type="ECO:0000256" key="13">
    <source>
        <dbReference type="SAM" id="Coils"/>
    </source>
</evidence>
<keyword evidence="13" id="KW-0175">Coiled coil</keyword>
<comment type="subunit">
    <text evidence="3 10">Homodimer.</text>
</comment>
<dbReference type="Pfam" id="PF01025">
    <property type="entry name" value="GrpE"/>
    <property type="match status" value="1"/>
</dbReference>
<evidence type="ECO:0000256" key="1">
    <source>
        <dbReference type="ARBA" id="ARBA00004496"/>
    </source>
</evidence>